<dbReference type="AlphaFoldDB" id="A0A9W6YF96"/>
<dbReference type="EMBL" id="BSXT01006133">
    <property type="protein sequence ID" value="GMF62013.1"/>
    <property type="molecule type" value="Genomic_DNA"/>
</dbReference>
<accession>A0A9W6YF96</accession>
<protein>
    <submittedName>
        <fullName evidence="1">Unnamed protein product</fullName>
    </submittedName>
</protein>
<proteinExistence type="predicted"/>
<evidence type="ECO:0000313" key="2">
    <source>
        <dbReference type="Proteomes" id="UP001165121"/>
    </source>
</evidence>
<keyword evidence="2" id="KW-1185">Reference proteome</keyword>
<dbReference type="OrthoDB" id="128475at2759"/>
<name>A0A9W6YF96_9STRA</name>
<sequence length="86" mass="9829">MEEPGLSSGELKSVKTLIKTRFDFVYGDAHDLAYLLDPRYAGKGMDMLTRTAVEEFLGAKRSEHLLKIEILPGFDLTWKLQHVFDQ</sequence>
<comment type="caution">
    <text evidence="1">The sequence shown here is derived from an EMBL/GenBank/DDBJ whole genome shotgun (WGS) entry which is preliminary data.</text>
</comment>
<gene>
    <name evidence="1" type="ORF">Pfra01_002703000</name>
</gene>
<organism evidence="1 2">
    <name type="scientific">Phytophthora fragariaefolia</name>
    <dbReference type="NCBI Taxonomy" id="1490495"/>
    <lineage>
        <taxon>Eukaryota</taxon>
        <taxon>Sar</taxon>
        <taxon>Stramenopiles</taxon>
        <taxon>Oomycota</taxon>
        <taxon>Peronosporomycetes</taxon>
        <taxon>Peronosporales</taxon>
        <taxon>Peronosporaceae</taxon>
        <taxon>Phytophthora</taxon>
    </lineage>
</organism>
<evidence type="ECO:0000313" key="1">
    <source>
        <dbReference type="EMBL" id="GMF62013.1"/>
    </source>
</evidence>
<reference evidence="1" key="1">
    <citation type="submission" date="2023-04" db="EMBL/GenBank/DDBJ databases">
        <title>Phytophthora fragariaefolia NBRC 109709.</title>
        <authorList>
            <person name="Ichikawa N."/>
            <person name="Sato H."/>
            <person name="Tonouchi N."/>
        </authorList>
    </citation>
    <scope>NUCLEOTIDE SEQUENCE</scope>
    <source>
        <strain evidence="1">NBRC 109709</strain>
    </source>
</reference>
<dbReference type="Proteomes" id="UP001165121">
    <property type="component" value="Unassembled WGS sequence"/>
</dbReference>